<proteinExistence type="predicted"/>
<keyword evidence="6" id="KW-0472">Membrane</keyword>
<evidence type="ECO:0000259" key="8">
    <source>
        <dbReference type="Pfam" id="PF04234"/>
    </source>
</evidence>
<dbReference type="GO" id="GO:0006825">
    <property type="term" value="P:copper ion transport"/>
    <property type="evidence" value="ECO:0007669"/>
    <property type="project" value="InterPro"/>
</dbReference>
<dbReference type="GO" id="GO:0042597">
    <property type="term" value="C:periplasmic space"/>
    <property type="evidence" value="ECO:0007669"/>
    <property type="project" value="InterPro"/>
</dbReference>
<feature type="region of interest" description="Disordered" evidence="5">
    <location>
        <begin position="209"/>
        <end position="232"/>
    </location>
</feature>
<dbReference type="InterPro" id="IPR014755">
    <property type="entry name" value="Cu-Rt/internalin_Ig-like"/>
</dbReference>
<evidence type="ECO:0000256" key="7">
    <source>
        <dbReference type="SAM" id="SignalP"/>
    </source>
</evidence>
<evidence type="ECO:0000256" key="6">
    <source>
        <dbReference type="SAM" id="Phobius"/>
    </source>
</evidence>
<evidence type="ECO:0000256" key="2">
    <source>
        <dbReference type="ARBA" id="ARBA00022723"/>
    </source>
</evidence>
<dbReference type="InterPro" id="IPR014756">
    <property type="entry name" value="Ig_E-set"/>
</dbReference>
<gene>
    <name evidence="9" type="ORF">MRBLWS13_000816</name>
</gene>
<evidence type="ECO:0000313" key="9">
    <source>
        <dbReference type="EMBL" id="WZO33199.1"/>
    </source>
</evidence>
<comment type="subcellular location">
    <subcellularLocation>
        <location evidence="1">Cell envelope</location>
    </subcellularLocation>
</comment>
<dbReference type="GO" id="GO:0030313">
    <property type="term" value="C:cell envelope"/>
    <property type="evidence" value="ECO:0007669"/>
    <property type="project" value="UniProtKB-SubCell"/>
</dbReference>
<evidence type="ECO:0000256" key="4">
    <source>
        <dbReference type="ARBA" id="ARBA00023008"/>
    </source>
</evidence>
<dbReference type="InterPro" id="IPR007348">
    <property type="entry name" value="CopC_dom"/>
</dbReference>
<dbReference type="RefSeq" id="WP_349427763.1">
    <property type="nucleotide sequence ID" value="NZ_CP151632.1"/>
</dbReference>
<dbReference type="GO" id="GO:0046688">
    <property type="term" value="P:response to copper ion"/>
    <property type="evidence" value="ECO:0007669"/>
    <property type="project" value="InterPro"/>
</dbReference>
<protein>
    <submittedName>
        <fullName evidence="9">Copper resistance protein CopC</fullName>
    </submittedName>
</protein>
<dbReference type="GO" id="GO:0005507">
    <property type="term" value="F:copper ion binding"/>
    <property type="evidence" value="ECO:0007669"/>
    <property type="project" value="InterPro"/>
</dbReference>
<dbReference type="PANTHER" id="PTHR34820">
    <property type="entry name" value="INNER MEMBRANE PROTEIN YEBZ"/>
    <property type="match status" value="1"/>
</dbReference>
<keyword evidence="6" id="KW-0812">Transmembrane</keyword>
<sequence>MSHRVHKRLSAPVSALVAALLVAFAVVLGTASPAQAHDELLGSDPAADSSLDALPAQLTLTFSAEIADDEGASVVEVTDAAGTALTAGAPVVNDNVLTQPLAGEASGAVTVLWKVVSSDGHPISGEFSFTVAGAPAPTPAPTETTAPTPSETATAAPTETVEPTPTATSAPASDDAPSAWPWVIAGVLALALVAAVVYLLVSRSRREKALAASSASAPGAPSQPDSEPPADH</sequence>
<dbReference type="Gene3D" id="2.60.40.1220">
    <property type="match status" value="1"/>
</dbReference>
<feature type="chain" id="PRO_5043907521" evidence="7">
    <location>
        <begin position="37"/>
        <end position="232"/>
    </location>
</feature>
<dbReference type="EMBL" id="CP151632">
    <property type="protein sequence ID" value="WZO33199.1"/>
    <property type="molecule type" value="Genomic_DNA"/>
</dbReference>
<evidence type="ECO:0000256" key="3">
    <source>
        <dbReference type="ARBA" id="ARBA00022729"/>
    </source>
</evidence>
<feature type="signal peptide" evidence="7">
    <location>
        <begin position="1"/>
        <end position="36"/>
    </location>
</feature>
<accession>A0AAU6S8H6</accession>
<dbReference type="PANTHER" id="PTHR34820:SF4">
    <property type="entry name" value="INNER MEMBRANE PROTEIN YEBZ"/>
    <property type="match status" value="1"/>
</dbReference>
<keyword evidence="4" id="KW-0186">Copper</keyword>
<dbReference type="Pfam" id="PF04234">
    <property type="entry name" value="CopC"/>
    <property type="match status" value="1"/>
</dbReference>
<feature type="transmembrane region" description="Helical" evidence="6">
    <location>
        <begin position="179"/>
        <end position="201"/>
    </location>
</feature>
<keyword evidence="2" id="KW-0479">Metal-binding</keyword>
<dbReference type="AlphaFoldDB" id="A0AAU6S8H6"/>
<feature type="region of interest" description="Disordered" evidence="5">
    <location>
        <begin position="132"/>
        <end position="176"/>
    </location>
</feature>
<evidence type="ECO:0000256" key="1">
    <source>
        <dbReference type="ARBA" id="ARBA00004196"/>
    </source>
</evidence>
<feature type="compositionally biased region" description="Low complexity" evidence="5">
    <location>
        <begin position="210"/>
        <end position="225"/>
    </location>
</feature>
<organism evidence="9">
    <name type="scientific">Microbacterium sp. LWS13-1.2</name>
    <dbReference type="NCBI Taxonomy" id="3135264"/>
    <lineage>
        <taxon>Bacteria</taxon>
        <taxon>Bacillati</taxon>
        <taxon>Actinomycetota</taxon>
        <taxon>Actinomycetes</taxon>
        <taxon>Micrococcales</taxon>
        <taxon>Microbacteriaceae</taxon>
        <taxon>Microbacterium</taxon>
    </lineage>
</organism>
<dbReference type="InterPro" id="IPR032694">
    <property type="entry name" value="CopC/D"/>
</dbReference>
<dbReference type="SUPFAM" id="SSF81296">
    <property type="entry name" value="E set domains"/>
    <property type="match status" value="1"/>
</dbReference>
<evidence type="ECO:0000256" key="5">
    <source>
        <dbReference type="SAM" id="MobiDB-lite"/>
    </source>
</evidence>
<keyword evidence="6" id="KW-1133">Transmembrane helix</keyword>
<keyword evidence="3 7" id="KW-0732">Signal</keyword>
<feature type="domain" description="CopC" evidence="8">
    <location>
        <begin position="37"/>
        <end position="131"/>
    </location>
</feature>
<reference evidence="9" key="1">
    <citation type="submission" date="2024-04" db="EMBL/GenBank/DDBJ databases">
        <authorList>
            <person name="Roder T."/>
            <person name="Oberhansli S."/>
            <person name="Kreuzer M."/>
        </authorList>
    </citation>
    <scope>NUCLEOTIDE SEQUENCE</scope>
    <source>
        <strain evidence="9">LWS13-1.2</strain>
    </source>
</reference>
<name>A0AAU6S8H6_9MICO</name>
<dbReference type="GO" id="GO:0005886">
    <property type="term" value="C:plasma membrane"/>
    <property type="evidence" value="ECO:0007669"/>
    <property type="project" value="TreeGrafter"/>
</dbReference>